<keyword evidence="2" id="KW-1133">Transmembrane helix</keyword>
<dbReference type="PROSITE" id="PS50975">
    <property type="entry name" value="ATP_GRASP"/>
    <property type="match status" value="1"/>
</dbReference>
<feature type="transmembrane region" description="Helical" evidence="2">
    <location>
        <begin position="13"/>
        <end position="42"/>
    </location>
</feature>
<dbReference type="GO" id="GO:0046872">
    <property type="term" value="F:metal ion binding"/>
    <property type="evidence" value="ECO:0007669"/>
    <property type="project" value="InterPro"/>
</dbReference>
<dbReference type="Proteomes" id="UP000077266">
    <property type="component" value="Unassembled WGS sequence"/>
</dbReference>
<organism evidence="4 5">
    <name type="scientific">Exidia glandulosa HHB12029</name>
    <dbReference type="NCBI Taxonomy" id="1314781"/>
    <lineage>
        <taxon>Eukaryota</taxon>
        <taxon>Fungi</taxon>
        <taxon>Dikarya</taxon>
        <taxon>Basidiomycota</taxon>
        <taxon>Agaricomycotina</taxon>
        <taxon>Agaricomycetes</taxon>
        <taxon>Auriculariales</taxon>
        <taxon>Exidiaceae</taxon>
        <taxon>Exidia</taxon>
    </lineage>
</organism>
<dbReference type="InParanoid" id="A0A165J453"/>
<evidence type="ECO:0000313" key="5">
    <source>
        <dbReference type="Proteomes" id="UP000077266"/>
    </source>
</evidence>
<protein>
    <recommendedName>
        <fullName evidence="3">ATP-grasp domain-containing protein</fullName>
    </recommendedName>
</protein>
<proteinExistence type="predicted"/>
<dbReference type="SUPFAM" id="SSF56059">
    <property type="entry name" value="Glutathione synthetase ATP-binding domain-like"/>
    <property type="match status" value="1"/>
</dbReference>
<dbReference type="Gene3D" id="3.30.470.20">
    <property type="entry name" value="ATP-grasp fold, B domain"/>
    <property type="match status" value="1"/>
</dbReference>
<dbReference type="InterPro" id="IPR011761">
    <property type="entry name" value="ATP-grasp"/>
</dbReference>
<keyword evidence="2" id="KW-0812">Transmembrane</keyword>
<sequence length="506" mass="55915">MGQANPTQLQSDIISLLACALSLVLFPISLSISIAAYAIAFVRGTLLSHRPLAHHNETVLITGARASKALVLTRAFRRAGHRVVLADERGPYSSLFCPARWSASADAFVLLPDPAVDPDGYAHALEEAVEGERVTAFVPASTGGASIDDARVGDRLRTLLRHVEVWIPTEDVVRALHEKDTFMALCAELGEDVGVDVPASKVVTSVDAALAFLAGCKEGGEYLLKSADFGADDAIRAGQTLLPLRTTAATRAYLVRAGLHANSGRRYVLQRFIRGREICVHTLVAHGELRAFVCCPSSDLVLRYQTVEQVDERLGVLAERWVQAFLERFRHVRGDEAASKLSGHLSFDFIYDEVEDKMYAIECNPRAHSAVTLLASRGRELADCYFNPSYPTGAVLKPRRTEPAHIWLAHSLPYALARSFLSARHHPTLSAQHDENAWTELAWSPLPHESLLSVLTSRDAQWDEDDPIPWFVLAHLHAPYLLLRSVFTRHGWARFNVSTSRFFFLS</sequence>
<dbReference type="OrthoDB" id="186626at2759"/>
<gene>
    <name evidence="4" type="ORF">EXIGLDRAFT_835083</name>
</gene>
<dbReference type="AlphaFoldDB" id="A0A165J453"/>
<dbReference type="STRING" id="1314781.A0A165J453"/>
<dbReference type="EMBL" id="KV425975">
    <property type="protein sequence ID" value="KZV94305.1"/>
    <property type="molecule type" value="Genomic_DNA"/>
</dbReference>
<evidence type="ECO:0000256" key="2">
    <source>
        <dbReference type="SAM" id="Phobius"/>
    </source>
</evidence>
<reference evidence="4 5" key="1">
    <citation type="journal article" date="2016" name="Mol. Biol. Evol.">
        <title>Comparative Genomics of Early-Diverging Mushroom-Forming Fungi Provides Insights into the Origins of Lignocellulose Decay Capabilities.</title>
        <authorList>
            <person name="Nagy L.G."/>
            <person name="Riley R."/>
            <person name="Tritt A."/>
            <person name="Adam C."/>
            <person name="Daum C."/>
            <person name="Floudas D."/>
            <person name="Sun H."/>
            <person name="Yadav J.S."/>
            <person name="Pangilinan J."/>
            <person name="Larsson K.H."/>
            <person name="Matsuura K."/>
            <person name="Barry K."/>
            <person name="Labutti K."/>
            <person name="Kuo R."/>
            <person name="Ohm R.A."/>
            <person name="Bhattacharya S.S."/>
            <person name="Shirouzu T."/>
            <person name="Yoshinaga Y."/>
            <person name="Martin F.M."/>
            <person name="Grigoriev I.V."/>
            <person name="Hibbett D.S."/>
        </authorList>
    </citation>
    <scope>NUCLEOTIDE SEQUENCE [LARGE SCALE GENOMIC DNA]</scope>
    <source>
        <strain evidence="4 5">HHB12029</strain>
    </source>
</reference>
<evidence type="ECO:0000259" key="3">
    <source>
        <dbReference type="PROSITE" id="PS50975"/>
    </source>
</evidence>
<evidence type="ECO:0000256" key="1">
    <source>
        <dbReference type="PROSITE-ProRule" id="PRU00409"/>
    </source>
</evidence>
<feature type="domain" description="ATP-grasp" evidence="3">
    <location>
        <begin position="187"/>
        <end position="390"/>
    </location>
</feature>
<dbReference type="GO" id="GO:0005524">
    <property type="term" value="F:ATP binding"/>
    <property type="evidence" value="ECO:0007669"/>
    <property type="project" value="UniProtKB-UniRule"/>
</dbReference>
<dbReference type="Gene3D" id="3.40.50.20">
    <property type="match status" value="1"/>
</dbReference>
<name>A0A165J453_EXIGL</name>
<keyword evidence="2" id="KW-0472">Membrane</keyword>
<keyword evidence="5" id="KW-1185">Reference proteome</keyword>
<accession>A0A165J453</accession>
<keyword evidence="1" id="KW-0547">Nucleotide-binding</keyword>
<evidence type="ECO:0000313" key="4">
    <source>
        <dbReference type="EMBL" id="KZV94305.1"/>
    </source>
</evidence>
<keyword evidence="1" id="KW-0067">ATP-binding</keyword>